<reference evidence="1 2" key="1">
    <citation type="submission" date="2024-04" db="EMBL/GenBank/DDBJ databases">
        <authorList>
            <consortium name="Genoscope - CEA"/>
            <person name="William W."/>
        </authorList>
    </citation>
    <scope>NUCLEOTIDE SEQUENCE [LARGE SCALE GENOMIC DNA]</scope>
</reference>
<dbReference type="Proteomes" id="UP001497497">
    <property type="component" value="Unassembled WGS sequence"/>
</dbReference>
<evidence type="ECO:0000313" key="2">
    <source>
        <dbReference type="Proteomes" id="UP001497497"/>
    </source>
</evidence>
<sequence length="104" mass="11803">MDYLEGEDNGSVQLRMSLTALMIQYPVMWMLLVMAESLSWESCWHSFRVNDSKVKAGEKDNKINPPDVSEVSVEQESIVSKPLEGVKETDAVTFINASKWYRTG</sequence>
<name>A0AAV2GZS8_LYMST</name>
<feature type="non-terminal residue" evidence="1">
    <location>
        <position position="104"/>
    </location>
</feature>
<dbReference type="EMBL" id="CAXITT010000009">
    <property type="protein sequence ID" value="CAL1526858.1"/>
    <property type="molecule type" value="Genomic_DNA"/>
</dbReference>
<organism evidence="1 2">
    <name type="scientific">Lymnaea stagnalis</name>
    <name type="common">Great pond snail</name>
    <name type="synonym">Helix stagnalis</name>
    <dbReference type="NCBI Taxonomy" id="6523"/>
    <lineage>
        <taxon>Eukaryota</taxon>
        <taxon>Metazoa</taxon>
        <taxon>Spiralia</taxon>
        <taxon>Lophotrochozoa</taxon>
        <taxon>Mollusca</taxon>
        <taxon>Gastropoda</taxon>
        <taxon>Heterobranchia</taxon>
        <taxon>Euthyneura</taxon>
        <taxon>Panpulmonata</taxon>
        <taxon>Hygrophila</taxon>
        <taxon>Lymnaeoidea</taxon>
        <taxon>Lymnaeidae</taxon>
        <taxon>Lymnaea</taxon>
    </lineage>
</organism>
<gene>
    <name evidence="1" type="ORF">GSLYS_00001035001</name>
</gene>
<comment type="caution">
    <text evidence="1">The sequence shown here is derived from an EMBL/GenBank/DDBJ whole genome shotgun (WGS) entry which is preliminary data.</text>
</comment>
<evidence type="ECO:0000313" key="1">
    <source>
        <dbReference type="EMBL" id="CAL1526858.1"/>
    </source>
</evidence>
<protein>
    <submittedName>
        <fullName evidence="1">Uncharacterized protein</fullName>
    </submittedName>
</protein>
<accession>A0AAV2GZS8</accession>
<keyword evidence="2" id="KW-1185">Reference proteome</keyword>
<proteinExistence type="predicted"/>
<dbReference type="AlphaFoldDB" id="A0AAV2GZS8"/>